<gene>
    <name evidence="3" type="ORF">ACFOHL_00870</name>
</gene>
<evidence type="ECO:0000256" key="1">
    <source>
        <dbReference type="SAM" id="Phobius"/>
    </source>
</evidence>
<feature type="transmembrane region" description="Helical" evidence="1">
    <location>
        <begin position="261"/>
        <end position="277"/>
    </location>
</feature>
<dbReference type="InterPro" id="IPR050623">
    <property type="entry name" value="Glucan_succinyl_AcylTrfase"/>
</dbReference>
<keyword evidence="3" id="KW-0808">Transferase</keyword>
<dbReference type="GO" id="GO:0016746">
    <property type="term" value="F:acyltransferase activity"/>
    <property type="evidence" value="ECO:0007669"/>
    <property type="project" value="UniProtKB-KW"/>
</dbReference>
<evidence type="ECO:0000313" key="3">
    <source>
        <dbReference type="EMBL" id="MFC3120168.1"/>
    </source>
</evidence>
<feature type="domain" description="Acyltransferase 3" evidence="2">
    <location>
        <begin position="18"/>
        <end position="379"/>
    </location>
</feature>
<keyword evidence="1" id="KW-0472">Membrane</keyword>
<comment type="caution">
    <text evidence="3">The sequence shown here is derived from an EMBL/GenBank/DDBJ whole genome shotgun (WGS) entry which is preliminary data.</text>
</comment>
<dbReference type="Pfam" id="PF01757">
    <property type="entry name" value="Acyl_transf_3"/>
    <property type="match status" value="1"/>
</dbReference>
<feature type="transmembrane region" description="Helical" evidence="1">
    <location>
        <begin position="197"/>
        <end position="217"/>
    </location>
</feature>
<dbReference type="RefSeq" id="WP_376918310.1">
    <property type="nucleotide sequence ID" value="NZ_JBHRSW010000004.1"/>
</dbReference>
<feature type="transmembrane region" description="Helical" evidence="1">
    <location>
        <begin position="340"/>
        <end position="358"/>
    </location>
</feature>
<dbReference type="Proteomes" id="UP001595478">
    <property type="component" value="Unassembled WGS sequence"/>
</dbReference>
<evidence type="ECO:0000313" key="4">
    <source>
        <dbReference type="Proteomes" id="UP001595478"/>
    </source>
</evidence>
<dbReference type="PANTHER" id="PTHR36927:SF3">
    <property type="entry name" value="GLUCANS BIOSYNTHESIS PROTEIN C"/>
    <property type="match status" value="1"/>
</dbReference>
<feature type="transmembrane region" description="Helical" evidence="1">
    <location>
        <begin position="297"/>
        <end position="319"/>
    </location>
</feature>
<dbReference type="InterPro" id="IPR002656">
    <property type="entry name" value="Acyl_transf_3_dom"/>
</dbReference>
<feature type="transmembrane region" description="Helical" evidence="1">
    <location>
        <begin position="237"/>
        <end position="254"/>
    </location>
</feature>
<evidence type="ECO:0000259" key="2">
    <source>
        <dbReference type="Pfam" id="PF01757"/>
    </source>
</evidence>
<keyword evidence="4" id="KW-1185">Reference proteome</keyword>
<feature type="transmembrane region" description="Helical" evidence="1">
    <location>
        <begin position="165"/>
        <end position="185"/>
    </location>
</feature>
<feature type="transmembrane region" description="Helical" evidence="1">
    <location>
        <begin position="21"/>
        <end position="42"/>
    </location>
</feature>
<organism evidence="3 4">
    <name type="scientific">Agaribacter flavus</name>
    <dbReference type="NCBI Taxonomy" id="1902781"/>
    <lineage>
        <taxon>Bacteria</taxon>
        <taxon>Pseudomonadati</taxon>
        <taxon>Pseudomonadota</taxon>
        <taxon>Gammaproteobacteria</taxon>
        <taxon>Alteromonadales</taxon>
        <taxon>Alteromonadaceae</taxon>
        <taxon>Agaribacter</taxon>
    </lineage>
</organism>
<reference evidence="4" key="1">
    <citation type="journal article" date="2019" name="Int. J. Syst. Evol. Microbiol.">
        <title>The Global Catalogue of Microorganisms (GCM) 10K type strain sequencing project: providing services to taxonomists for standard genome sequencing and annotation.</title>
        <authorList>
            <consortium name="The Broad Institute Genomics Platform"/>
            <consortium name="The Broad Institute Genome Sequencing Center for Infectious Disease"/>
            <person name="Wu L."/>
            <person name="Ma J."/>
        </authorList>
    </citation>
    <scope>NUCLEOTIDE SEQUENCE [LARGE SCALE GENOMIC DNA]</scope>
    <source>
        <strain evidence="4">KCTC 52473</strain>
    </source>
</reference>
<feature type="transmembrane region" description="Helical" evidence="1">
    <location>
        <begin position="364"/>
        <end position="384"/>
    </location>
</feature>
<accession>A0ABV7FIS6</accession>
<dbReference type="EMBL" id="JBHRSW010000004">
    <property type="protein sequence ID" value="MFC3120168.1"/>
    <property type="molecule type" value="Genomic_DNA"/>
</dbReference>
<proteinExistence type="predicted"/>
<keyword evidence="3" id="KW-0012">Acyltransferase</keyword>
<protein>
    <submittedName>
        <fullName evidence="3">Acyltransferase family protein</fullName>
    </submittedName>
</protein>
<feature type="transmembrane region" description="Helical" evidence="1">
    <location>
        <begin position="62"/>
        <end position="85"/>
    </location>
</feature>
<feature type="transmembrane region" description="Helical" evidence="1">
    <location>
        <begin position="97"/>
        <end position="118"/>
    </location>
</feature>
<keyword evidence="1" id="KW-1133">Transmembrane helix</keyword>
<sequence>MKKKQTKAHVSNRQIRRYDIDWLRNLALLLLIFYHIGMYYVYEWEWHIKSDTQSAALQNIMVFSSIWRMNLLFFVSGISIALIKNKYSMRDLAKTRFMRLFLPLIFGMCFIVPVQVYYEFSAQGVFEQYEDIEHYGVFLLSYLNINTDLAIERQSIIGLYTWNHLWYLLYLFVYTVVFMAVAPQVNKLTQTTVFKHIRAVPFFLVFSVYLLVVWVYIRPKFPTTHALIDDWWSHVKYFPIMLFGYLFAHRLDIWNTIIERRRIFVYVGLACYAFIVLDRNEAFPFMGEAFQNYALVQFAYGSVVIGDMWCWILACIGYVGRYLNQPSALLNYANEAVLPWYILHQSLIILFAANLSLFEFHPAIEAMGILTLTLVSCYLSFALIRRVKALRLVFGLRV</sequence>
<name>A0ABV7FIS6_9ALTE</name>
<dbReference type="PANTHER" id="PTHR36927">
    <property type="entry name" value="BLR4337 PROTEIN"/>
    <property type="match status" value="1"/>
</dbReference>
<keyword evidence="1" id="KW-0812">Transmembrane</keyword>